<evidence type="ECO:0000313" key="4">
    <source>
        <dbReference type="Proteomes" id="UP001501470"/>
    </source>
</evidence>
<dbReference type="EMBL" id="BAAAQD010000001">
    <property type="protein sequence ID" value="GAA1501170.1"/>
    <property type="molecule type" value="Genomic_DNA"/>
</dbReference>
<dbReference type="Proteomes" id="UP001501470">
    <property type="component" value="Unassembled WGS sequence"/>
</dbReference>
<evidence type="ECO:0000256" key="2">
    <source>
        <dbReference type="SAM" id="Phobius"/>
    </source>
</evidence>
<feature type="region of interest" description="Disordered" evidence="1">
    <location>
        <begin position="65"/>
        <end position="105"/>
    </location>
</feature>
<feature type="compositionally biased region" description="Low complexity" evidence="1">
    <location>
        <begin position="65"/>
        <end position="92"/>
    </location>
</feature>
<comment type="caution">
    <text evidence="3">The sequence shown here is derived from an EMBL/GenBank/DDBJ whole genome shotgun (WGS) entry which is preliminary data.</text>
</comment>
<protein>
    <recommendedName>
        <fullName evidence="5">VCBS repeat-containing protein</fullName>
    </recommendedName>
</protein>
<dbReference type="RefSeq" id="WP_344499834.1">
    <property type="nucleotide sequence ID" value="NZ_BAAAQD010000001.1"/>
</dbReference>
<feature type="transmembrane region" description="Helical" evidence="2">
    <location>
        <begin position="41"/>
        <end position="62"/>
    </location>
</feature>
<gene>
    <name evidence="3" type="ORF">GCM10009827_009460</name>
</gene>
<proteinExistence type="predicted"/>
<organism evidence="3 4">
    <name type="scientific">Dactylosporangium maewongense</name>
    <dbReference type="NCBI Taxonomy" id="634393"/>
    <lineage>
        <taxon>Bacteria</taxon>
        <taxon>Bacillati</taxon>
        <taxon>Actinomycetota</taxon>
        <taxon>Actinomycetes</taxon>
        <taxon>Micromonosporales</taxon>
        <taxon>Micromonosporaceae</taxon>
        <taxon>Dactylosporangium</taxon>
    </lineage>
</organism>
<name>A0ABN1ZMJ6_9ACTN</name>
<keyword evidence="4" id="KW-1185">Reference proteome</keyword>
<sequence length="392" mass="41256">MTEELTQALSRLRADVGAAVAPPAGAQLRRKAERRQRARRTATAVVAAVVVLAVLVGGGLIWRGGPSKSAPVPGGSSSPAPARTSPAATRPSKPVPGRQTPQTPAAWAGVDWASATITLPAQDGCPSGTVTLRRQEFKGAADAIVGPTSWPRISIDPQQVVYGQLAADGQPEAVLRATCWPTAEDSGDGQGQLLVVRRDGATLRAAGWAGPRGGIYTDWWVDGGRLVMDVKPWHINWGYLPGAARAYRWTGQAFDEEDSGLPGLVSAVDLAPVAGITGCPAVSLRFGDRQQVTVDGVTWDLTQPVMPDQLPHLVDLDGDGHRRLLVAISCGGAAFVAVLERQTDGSFRAVDAVRPPAGTTVSNWSLANGVLTLATASGQEVRYTWNGEYFQR</sequence>
<evidence type="ECO:0000313" key="3">
    <source>
        <dbReference type="EMBL" id="GAA1501170.1"/>
    </source>
</evidence>
<accession>A0ABN1ZMJ6</accession>
<reference evidence="3 4" key="1">
    <citation type="journal article" date="2019" name="Int. J. Syst. Evol. Microbiol.">
        <title>The Global Catalogue of Microorganisms (GCM) 10K type strain sequencing project: providing services to taxonomists for standard genome sequencing and annotation.</title>
        <authorList>
            <consortium name="The Broad Institute Genomics Platform"/>
            <consortium name="The Broad Institute Genome Sequencing Center for Infectious Disease"/>
            <person name="Wu L."/>
            <person name="Ma J."/>
        </authorList>
    </citation>
    <scope>NUCLEOTIDE SEQUENCE [LARGE SCALE GENOMIC DNA]</scope>
    <source>
        <strain evidence="3 4">JCM 15933</strain>
    </source>
</reference>
<evidence type="ECO:0008006" key="5">
    <source>
        <dbReference type="Google" id="ProtNLM"/>
    </source>
</evidence>
<evidence type="ECO:0000256" key="1">
    <source>
        <dbReference type="SAM" id="MobiDB-lite"/>
    </source>
</evidence>
<keyword evidence="2" id="KW-0472">Membrane</keyword>
<keyword evidence="2" id="KW-1133">Transmembrane helix</keyword>
<keyword evidence="2" id="KW-0812">Transmembrane</keyword>